<sequence length="88" mass="9589">MGNATEAVLPELLAERRRQAARWGQTDHAPSTRLMVLAQEVGAANQALLEHLFPGDDRQPRVRGLRGLDDYRREPLQAAGAADLSSSA</sequence>
<name>A0ABQ2FZL7_9DEIO</name>
<dbReference type="Proteomes" id="UP000639973">
    <property type="component" value="Unassembled WGS sequence"/>
</dbReference>
<organism evidence="1 2">
    <name type="scientific">Deinococcus aerolatus</name>
    <dbReference type="NCBI Taxonomy" id="522487"/>
    <lineage>
        <taxon>Bacteria</taxon>
        <taxon>Thermotogati</taxon>
        <taxon>Deinococcota</taxon>
        <taxon>Deinococci</taxon>
        <taxon>Deinococcales</taxon>
        <taxon>Deinococcaceae</taxon>
        <taxon>Deinococcus</taxon>
    </lineage>
</organism>
<gene>
    <name evidence="1" type="ORF">GCM10010840_01850</name>
</gene>
<dbReference type="RefSeq" id="WP_188968088.1">
    <property type="nucleotide sequence ID" value="NZ_BMOL01000001.1"/>
</dbReference>
<accession>A0ABQ2FZL7</accession>
<dbReference type="EMBL" id="BMOL01000001">
    <property type="protein sequence ID" value="GGL67472.1"/>
    <property type="molecule type" value="Genomic_DNA"/>
</dbReference>
<comment type="caution">
    <text evidence="1">The sequence shown here is derived from an EMBL/GenBank/DDBJ whole genome shotgun (WGS) entry which is preliminary data.</text>
</comment>
<proteinExistence type="predicted"/>
<reference evidence="2" key="1">
    <citation type="journal article" date="2019" name="Int. J. Syst. Evol. Microbiol.">
        <title>The Global Catalogue of Microorganisms (GCM) 10K type strain sequencing project: providing services to taxonomists for standard genome sequencing and annotation.</title>
        <authorList>
            <consortium name="The Broad Institute Genomics Platform"/>
            <consortium name="The Broad Institute Genome Sequencing Center for Infectious Disease"/>
            <person name="Wu L."/>
            <person name="Ma J."/>
        </authorList>
    </citation>
    <scope>NUCLEOTIDE SEQUENCE [LARGE SCALE GENOMIC DNA]</scope>
    <source>
        <strain evidence="2">JCM 15442</strain>
    </source>
</reference>
<evidence type="ECO:0000313" key="2">
    <source>
        <dbReference type="Proteomes" id="UP000639973"/>
    </source>
</evidence>
<protein>
    <submittedName>
        <fullName evidence="1">Uncharacterized protein</fullName>
    </submittedName>
</protein>
<evidence type="ECO:0000313" key="1">
    <source>
        <dbReference type="EMBL" id="GGL67472.1"/>
    </source>
</evidence>
<keyword evidence="2" id="KW-1185">Reference proteome</keyword>